<proteinExistence type="inferred from homology"/>
<dbReference type="RefSeq" id="WP_009181519.1">
    <property type="nucleotide sequence ID" value="NZ_CM001368.1"/>
</dbReference>
<reference evidence="4" key="1">
    <citation type="journal article" date="2015" name="Genome Announc.">
        <title>High-Quality Draft Genome Sequence of Desulfovibrio carbinoliphilus FW-101-2B, an Organic Acid-Oxidizing Sulfate-Reducing Bacterium Isolated from Uranium(VI)-Contaminated Groundwater.</title>
        <authorList>
            <person name="Ramsay B.D."/>
            <person name="Hwang C."/>
            <person name="Woo H.L."/>
            <person name="Carroll S.L."/>
            <person name="Lucas S."/>
            <person name="Han J."/>
            <person name="Lapidus A.L."/>
            <person name="Cheng J.F."/>
            <person name="Goodwin L.A."/>
            <person name="Pitluck S."/>
            <person name="Peters L."/>
            <person name="Chertkov O."/>
            <person name="Held B."/>
            <person name="Detter J.C."/>
            <person name="Han C.S."/>
            <person name="Tapia R."/>
            <person name="Land M.L."/>
            <person name="Hauser L.J."/>
            <person name="Kyrpides N.C."/>
            <person name="Ivanova N.N."/>
            <person name="Mikhailova N."/>
            <person name="Pagani I."/>
            <person name="Woyke T."/>
            <person name="Arkin A.P."/>
            <person name="Dehal P."/>
            <person name="Chivian D."/>
            <person name="Criddle C.S."/>
            <person name="Wu W."/>
            <person name="Chakraborty R."/>
            <person name="Hazen T.C."/>
            <person name="Fields M.W."/>
        </authorList>
    </citation>
    <scope>NUCLEOTIDE SEQUENCE [LARGE SCALE GENOMIC DNA]</scope>
    <source>
        <strain evidence="4">FW-101-2B</strain>
    </source>
</reference>
<dbReference type="GO" id="GO:0006355">
    <property type="term" value="P:regulation of DNA-templated transcription"/>
    <property type="evidence" value="ECO:0007669"/>
    <property type="project" value="InterPro"/>
</dbReference>
<dbReference type="eggNOG" id="COG4453">
    <property type="taxonomic scope" value="Bacteria"/>
</dbReference>
<dbReference type="SUPFAM" id="SSF47598">
    <property type="entry name" value="Ribbon-helix-helix"/>
    <property type="match status" value="1"/>
</dbReference>
<dbReference type="PANTHER" id="PTHR35401:SF2">
    <property type="entry name" value="ABC-TYPE TRANSPORT SYSTEM"/>
    <property type="match status" value="1"/>
</dbReference>
<dbReference type="NCBIfam" id="NF041551">
    <property type="entry name" value="YlcI_YnfO_N"/>
    <property type="match status" value="1"/>
</dbReference>
<dbReference type="PANTHER" id="PTHR35401">
    <property type="entry name" value="COPG FAMILY HELIX-TURN-HELIX PROTEIN-RELATED-RELATED"/>
    <property type="match status" value="1"/>
</dbReference>
<dbReference type="Pfam" id="PF08681">
    <property type="entry name" value="TacA1"/>
    <property type="match status" value="1"/>
</dbReference>
<dbReference type="InterPro" id="IPR010985">
    <property type="entry name" value="Ribbon_hlx_hlx"/>
</dbReference>
<dbReference type="HOGENOM" id="CLU_152494_2_1_7"/>
<dbReference type="EMBL" id="CM001368">
    <property type="protein sequence ID" value="EHJ48137.1"/>
    <property type="molecule type" value="Genomic_DNA"/>
</dbReference>
<dbReference type="OrthoDB" id="5297731at2"/>
<dbReference type="Proteomes" id="UP000004662">
    <property type="component" value="Chromosome"/>
</dbReference>
<evidence type="ECO:0000256" key="2">
    <source>
        <dbReference type="ARBA" id="ARBA00049988"/>
    </source>
</evidence>
<comment type="similarity">
    <text evidence="2">Belongs to the TacA antitoxin family.</text>
</comment>
<keyword evidence="4" id="KW-1185">Reference proteome</keyword>
<name>G7Q994_9BACT</name>
<gene>
    <name evidence="3" type="ORF">DFW101_2131</name>
</gene>
<dbReference type="AlphaFoldDB" id="G7Q994"/>
<dbReference type="STRING" id="694327.DFW101_2131"/>
<sequence>MERHTPTARLEARLPREVHALLKRAADLQGRSLTDFVVAAASEAARKTIEDMEILRLAAADQRLVAEALLTPPEPAPALVRAFARHGRTVDPE</sequence>
<evidence type="ECO:0000256" key="1">
    <source>
        <dbReference type="ARBA" id="ARBA00022649"/>
    </source>
</evidence>
<keyword evidence="1" id="KW-1277">Toxin-antitoxin system</keyword>
<evidence type="ECO:0000313" key="3">
    <source>
        <dbReference type="EMBL" id="EHJ48137.1"/>
    </source>
</evidence>
<dbReference type="Gene3D" id="1.20.5.780">
    <property type="entry name" value="Single helix bin"/>
    <property type="match status" value="1"/>
</dbReference>
<evidence type="ECO:0000313" key="4">
    <source>
        <dbReference type="Proteomes" id="UP000004662"/>
    </source>
</evidence>
<dbReference type="InterPro" id="IPR014795">
    <property type="entry name" value="TacA_1-like"/>
</dbReference>
<organism evidence="3 4">
    <name type="scientific">Solidesulfovibrio carbinoliphilus subsp. oakridgensis</name>
    <dbReference type="NCBI Taxonomy" id="694327"/>
    <lineage>
        <taxon>Bacteria</taxon>
        <taxon>Pseudomonadati</taxon>
        <taxon>Thermodesulfobacteriota</taxon>
        <taxon>Desulfovibrionia</taxon>
        <taxon>Desulfovibrionales</taxon>
        <taxon>Desulfovibrionaceae</taxon>
        <taxon>Solidesulfovibrio</taxon>
    </lineage>
</organism>
<evidence type="ECO:0008006" key="5">
    <source>
        <dbReference type="Google" id="ProtNLM"/>
    </source>
</evidence>
<protein>
    <recommendedName>
        <fullName evidence="5">DUF1778 domain-containing protein</fullName>
    </recommendedName>
</protein>
<accession>G7Q994</accession>